<name>A0A8J4M3Q7_9BACL</name>
<evidence type="ECO:0000313" key="3">
    <source>
        <dbReference type="EMBL" id="GIQ71074.1"/>
    </source>
</evidence>
<dbReference type="InterPro" id="IPR045679">
    <property type="entry name" value="DUF6199"/>
</dbReference>
<sequence length="195" mass="22118">MNANKYKLSAADENASQYRSYWGPVIEVQHPAADKAVVSIDQAPFFITKQESLPYIRYTVASPDGHTAVVQDIDGRLTTYDENSEWMHGIAIYAGNERILEEGNWLYSPSAIVRAAHPPYHEKQGGFLLFLGAVILFVYGWCGFRYQRFQDVLFYLTPSTWYANAPEPSDFYYFMCKVGGVLTMLAAGWLFILSL</sequence>
<feature type="domain" description="DUF6199" evidence="2">
    <location>
        <begin position="133"/>
        <end position="193"/>
    </location>
</feature>
<keyword evidence="4" id="KW-1185">Reference proteome</keyword>
<feature type="transmembrane region" description="Helical" evidence="1">
    <location>
        <begin position="127"/>
        <end position="146"/>
    </location>
</feature>
<evidence type="ECO:0000313" key="4">
    <source>
        <dbReference type="Proteomes" id="UP000677918"/>
    </source>
</evidence>
<reference evidence="3" key="1">
    <citation type="submission" date="2021-04" db="EMBL/GenBank/DDBJ databases">
        <title>Draft genome sequence of Xylanibacillus composti strain K13.</title>
        <authorList>
            <person name="Uke A."/>
            <person name="Chhe C."/>
            <person name="Baramee S."/>
            <person name="Kosugi A."/>
        </authorList>
    </citation>
    <scope>NUCLEOTIDE SEQUENCE</scope>
    <source>
        <strain evidence="3">K13</strain>
    </source>
</reference>
<comment type="caution">
    <text evidence="3">The sequence shown here is derived from an EMBL/GenBank/DDBJ whole genome shotgun (WGS) entry which is preliminary data.</text>
</comment>
<feature type="transmembrane region" description="Helical" evidence="1">
    <location>
        <begin position="171"/>
        <end position="193"/>
    </location>
</feature>
<gene>
    <name evidence="3" type="ORF">XYCOK13_38980</name>
</gene>
<proteinExistence type="predicted"/>
<dbReference type="Pfam" id="PF19701">
    <property type="entry name" value="DUF6199"/>
    <property type="match status" value="1"/>
</dbReference>
<keyword evidence="1" id="KW-0472">Membrane</keyword>
<accession>A0A8J4M3Q7</accession>
<dbReference type="AlphaFoldDB" id="A0A8J4M3Q7"/>
<keyword evidence="1" id="KW-1133">Transmembrane helix</keyword>
<protein>
    <recommendedName>
        <fullName evidence="2">DUF6199 domain-containing protein</fullName>
    </recommendedName>
</protein>
<dbReference type="Proteomes" id="UP000677918">
    <property type="component" value="Unassembled WGS sequence"/>
</dbReference>
<dbReference type="EMBL" id="BOVK01000069">
    <property type="protein sequence ID" value="GIQ71074.1"/>
    <property type="molecule type" value="Genomic_DNA"/>
</dbReference>
<evidence type="ECO:0000256" key="1">
    <source>
        <dbReference type="SAM" id="Phobius"/>
    </source>
</evidence>
<evidence type="ECO:0000259" key="2">
    <source>
        <dbReference type="Pfam" id="PF19701"/>
    </source>
</evidence>
<keyword evidence="1" id="KW-0812">Transmembrane</keyword>
<organism evidence="3 4">
    <name type="scientific">Xylanibacillus composti</name>
    <dbReference type="NCBI Taxonomy" id="1572762"/>
    <lineage>
        <taxon>Bacteria</taxon>
        <taxon>Bacillati</taxon>
        <taxon>Bacillota</taxon>
        <taxon>Bacilli</taxon>
        <taxon>Bacillales</taxon>
        <taxon>Paenibacillaceae</taxon>
        <taxon>Xylanibacillus</taxon>
    </lineage>
</organism>
<dbReference type="RefSeq" id="WP_213413881.1">
    <property type="nucleotide sequence ID" value="NZ_BOVK01000069.1"/>
</dbReference>